<comment type="caution">
    <text evidence="1">The sequence shown here is derived from an EMBL/GenBank/DDBJ whole genome shotgun (WGS) entry which is preliminary data.</text>
</comment>
<gene>
    <name evidence="1" type="ORF">RHMOL_Rhmol07G0251500</name>
</gene>
<name>A0ACC0N4A6_RHOML</name>
<accession>A0ACC0N4A6</accession>
<evidence type="ECO:0000313" key="2">
    <source>
        <dbReference type="Proteomes" id="UP001062846"/>
    </source>
</evidence>
<dbReference type="Proteomes" id="UP001062846">
    <property type="component" value="Chromosome 7"/>
</dbReference>
<evidence type="ECO:0000313" key="1">
    <source>
        <dbReference type="EMBL" id="KAI8548167.1"/>
    </source>
</evidence>
<organism evidence="1 2">
    <name type="scientific">Rhododendron molle</name>
    <name type="common">Chinese azalea</name>
    <name type="synonym">Azalea mollis</name>
    <dbReference type="NCBI Taxonomy" id="49168"/>
    <lineage>
        <taxon>Eukaryota</taxon>
        <taxon>Viridiplantae</taxon>
        <taxon>Streptophyta</taxon>
        <taxon>Embryophyta</taxon>
        <taxon>Tracheophyta</taxon>
        <taxon>Spermatophyta</taxon>
        <taxon>Magnoliopsida</taxon>
        <taxon>eudicotyledons</taxon>
        <taxon>Gunneridae</taxon>
        <taxon>Pentapetalae</taxon>
        <taxon>asterids</taxon>
        <taxon>Ericales</taxon>
        <taxon>Ericaceae</taxon>
        <taxon>Ericoideae</taxon>
        <taxon>Rhodoreae</taxon>
        <taxon>Rhododendron</taxon>
    </lineage>
</organism>
<sequence length="201" mass="22607">MANVAFQMKNQELSSCQSLSQETRGDYSGETCCGSRYTALVNLIDMFAAVIEELDVILKDVSFVEDRVKARILLSVMLTFDFIFSLHLLKTILGITNELSLTLQTRDNGTVNAMEILEVSKRRFLMMRESGWTSLLDDISSFCAEFEIDVPNMDDLSTANSAGQWKDVNSLLSDIIEQPIIDPIALLYLDMFLPEDLDVLV</sequence>
<dbReference type="EMBL" id="CM046394">
    <property type="protein sequence ID" value="KAI8548167.1"/>
    <property type="molecule type" value="Genomic_DNA"/>
</dbReference>
<proteinExistence type="predicted"/>
<protein>
    <submittedName>
        <fullName evidence="1">Uncharacterized protein</fullName>
    </submittedName>
</protein>
<keyword evidence="2" id="KW-1185">Reference proteome</keyword>
<reference evidence="1" key="1">
    <citation type="submission" date="2022-02" db="EMBL/GenBank/DDBJ databases">
        <title>Plant Genome Project.</title>
        <authorList>
            <person name="Zhang R.-G."/>
        </authorList>
    </citation>
    <scope>NUCLEOTIDE SEQUENCE</scope>
    <source>
        <strain evidence="1">AT1</strain>
    </source>
</reference>